<dbReference type="EMBL" id="FONW01000001">
    <property type="protein sequence ID" value="SFE62397.1"/>
    <property type="molecule type" value="Genomic_DNA"/>
</dbReference>
<organism evidence="2 3">
    <name type="scientific">Sunxiuqinia elliptica</name>
    <dbReference type="NCBI Taxonomy" id="655355"/>
    <lineage>
        <taxon>Bacteria</taxon>
        <taxon>Pseudomonadati</taxon>
        <taxon>Bacteroidota</taxon>
        <taxon>Bacteroidia</taxon>
        <taxon>Marinilabiliales</taxon>
        <taxon>Prolixibacteraceae</taxon>
        <taxon>Sunxiuqinia</taxon>
    </lineage>
</organism>
<dbReference type="AlphaFoldDB" id="A0A1I2C235"/>
<dbReference type="Gene3D" id="1.20.5.2950">
    <property type="match status" value="1"/>
</dbReference>
<dbReference type="RefSeq" id="WP_093918306.1">
    <property type="nucleotide sequence ID" value="NZ_FONW01000001.1"/>
</dbReference>
<gene>
    <name evidence="2" type="ORF">SAMN05216283_101580</name>
</gene>
<evidence type="ECO:0000313" key="3">
    <source>
        <dbReference type="Proteomes" id="UP000198964"/>
    </source>
</evidence>
<sequence length="201" mass="22168">MHNNNENLEGIVLKLKEQGINAGEAEKQRIVEEAKKQAEEIISAAEAKKRSIIEEANSKASQAERNGQMALKQASRDMLEATKVAVLKYMESIFGGLSESLFTQEQYLQELTQAVVASIEGNKTVSIPAETLKAMEAFITKAGLKDEVELRPLANSEAKIVVQSQENKGVQFVLSDSDIQQAMFTLLNKDLVERITKSQEG</sequence>
<protein>
    <submittedName>
        <fullName evidence="2">V/A-type H+-transporting ATPase subunit E</fullName>
    </submittedName>
</protein>
<name>A0A1I2C235_9BACT</name>
<reference evidence="2 3" key="1">
    <citation type="submission" date="2016-10" db="EMBL/GenBank/DDBJ databases">
        <authorList>
            <person name="de Groot N.N."/>
        </authorList>
    </citation>
    <scope>NUCLEOTIDE SEQUENCE [LARGE SCALE GENOMIC DNA]</scope>
    <source>
        <strain evidence="2 3">CGMCC 1.9156</strain>
    </source>
</reference>
<evidence type="ECO:0000313" key="2">
    <source>
        <dbReference type="EMBL" id="SFE62397.1"/>
    </source>
</evidence>
<dbReference type="STRING" id="655355.SAMN05216283_101580"/>
<dbReference type="Proteomes" id="UP000198964">
    <property type="component" value="Unassembled WGS sequence"/>
</dbReference>
<accession>A0A1I2C235</accession>
<feature type="coiled-coil region" evidence="1">
    <location>
        <begin position="20"/>
        <end position="73"/>
    </location>
</feature>
<keyword evidence="1" id="KW-0175">Coiled coil</keyword>
<keyword evidence="3" id="KW-1185">Reference proteome</keyword>
<evidence type="ECO:0000256" key="1">
    <source>
        <dbReference type="SAM" id="Coils"/>
    </source>
</evidence>
<proteinExistence type="predicted"/>